<feature type="domain" description="Aminotransferase class V" evidence="2">
    <location>
        <begin position="195"/>
        <end position="466"/>
    </location>
</feature>
<dbReference type="Pfam" id="PF00266">
    <property type="entry name" value="Aminotran_5"/>
    <property type="match status" value="1"/>
</dbReference>
<evidence type="ECO:0000313" key="3">
    <source>
        <dbReference type="EMBL" id="MFC1401682.1"/>
    </source>
</evidence>
<dbReference type="InterPro" id="IPR015422">
    <property type="entry name" value="PyrdxlP-dep_Trfase_small"/>
</dbReference>
<keyword evidence="3" id="KW-0808">Transferase</keyword>
<keyword evidence="4" id="KW-1185">Reference proteome</keyword>
<dbReference type="RefSeq" id="WP_084715286.1">
    <property type="nucleotide sequence ID" value="NZ_JBHEZZ010000004.1"/>
</dbReference>
<name>A0ABV6UJP5_9ACTN</name>
<protein>
    <submittedName>
        <fullName evidence="3">Aminotransferase class V-fold PLP-dependent enzyme</fullName>
    </submittedName>
</protein>
<evidence type="ECO:0000313" key="4">
    <source>
        <dbReference type="Proteomes" id="UP001592528"/>
    </source>
</evidence>
<dbReference type="Gene3D" id="3.40.640.10">
    <property type="entry name" value="Type I PLP-dependent aspartate aminotransferase-like (Major domain)"/>
    <property type="match status" value="1"/>
</dbReference>
<dbReference type="GO" id="GO:0008483">
    <property type="term" value="F:transaminase activity"/>
    <property type="evidence" value="ECO:0007669"/>
    <property type="project" value="UniProtKB-KW"/>
</dbReference>
<dbReference type="InterPro" id="IPR015424">
    <property type="entry name" value="PyrdxlP-dep_Trfase"/>
</dbReference>
<proteinExistence type="predicted"/>
<feature type="region of interest" description="Disordered" evidence="1">
    <location>
        <begin position="1"/>
        <end position="20"/>
    </location>
</feature>
<dbReference type="PANTHER" id="PTHR14237">
    <property type="entry name" value="MOLYBDOPTERIN COFACTOR SULFURASE MOSC"/>
    <property type="match status" value="1"/>
</dbReference>
<accession>A0ABV6UJP5</accession>
<dbReference type="EMBL" id="JBHEZZ010000004">
    <property type="protein sequence ID" value="MFC1401682.1"/>
    <property type="molecule type" value="Genomic_DNA"/>
</dbReference>
<dbReference type="Proteomes" id="UP001592528">
    <property type="component" value="Unassembled WGS sequence"/>
</dbReference>
<gene>
    <name evidence="3" type="ORF">ACEZDJ_10315</name>
</gene>
<dbReference type="InterPro" id="IPR000192">
    <property type="entry name" value="Aminotrans_V_dom"/>
</dbReference>
<reference evidence="3 4" key="1">
    <citation type="submission" date="2024-09" db="EMBL/GenBank/DDBJ databases">
        <authorList>
            <person name="Lee S.D."/>
        </authorList>
    </citation>
    <scope>NUCLEOTIDE SEQUENCE [LARGE SCALE GENOMIC DNA]</scope>
    <source>
        <strain evidence="3 4">N1-5</strain>
    </source>
</reference>
<dbReference type="PANTHER" id="PTHR14237:SF19">
    <property type="entry name" value="MITOCHONDRIAL AMIDOXIME REDUCING COMPONENT 1"/>
    <property type="match status" value="1"/>
</dbReference>
<dbReference type="Gene3D" id="3.90.1150.10">
    <property type="entry name" value="Aspartate Aminotransferase, domain 1"/>
    <property type="match status" value="1"/>
</dbReference>
<dbReference type="InterPro" id="IPR015421">
    <property type="entry name" value="PyrdxlP-dep_Trfase_major"/>
</dbReference>
<evidence type="ECO:0000256" key="1">
    <source>
        <dbReference type="SAM" id="MobiDB-lite"/>
    </source>
</evidence>
<comment type="caution">
    <text evidence="3">The sequence shown here is derived from an EMBL/GenBank/DDBJ whole genome shotgun (WGS) entry which is preliminary data.</text>
</comment>
<organism evidence="3 4">
    <name type="scientific">Streptacidiphilus cavernicola</name>
    <dbReference type="NCBI Taxonomy" id="3342716"/>
    <lineage>
        <taxon>Bacteria</taxon>
        <taxon>Bacillati</taxon>
        <taxon>Actinomycetota</taxon>
        <taxon>Actinomycetes</taxon>
        <taxon>Kitasatosporales</taxon>
        <taxon>Streptomycetaceae</taxon>
        <taxon>Streptacidiphilus</taxon>
    </lineage>
</organism>
<sequence length="490" mass="52244">MSVTSVPASGSSGTSGGPGASFARLRAEEYGYLDRKGHVYLDHTGAGLPAESQLAAHAARITGDCFGNPHSENPTAAASDRLVAETRAAVLRHLNADPDEYAAVFTANASGACRVVGEAYRFGRGSRLVLPLDNHNSVNGLREFARAKGARTVHVPFAGQELRISEEALLQALGPRPGPRGLLRRPGARAGARNGLLAYPAQSNFTGVQHPLEWIEAAQRLGYDVLLDAAAYLPSNRLDLGRVHPDFVTVSWYKVFGYPTGIGCLVARREALARLRRPWFSGGTIQVVSAQGEWHRMTDDETAFEDGTLNFLSIPDVATGLGYVQGIGIDAVHDHVTGLTAGLLEGLSALRHSNGAPLVRLYGPETTERRGGSVTLNLLHPDGTVVDERIVSRESSARGISLRTGCFCNPGAGEGAFGIPRRLLSGAVRRTTGTIDDYLTRLGLPSGGAVRVSLGLSSNQADVDALLGFLAEVYRDRRRGDEQLSPRLRC</sequence>
<feature type="compositionally biased region" description="Low complexity" evidence="1">
    <location>
        <begin position="1"/>
        <end position="12"/>
    </location>
</feature>
<evidence type="ECO:0000259" key="2">
    <source>
        <dbReference type="Pfam" id="PF00266"/>
    </source>
</evidence>
<keyword evidence="3" id="KW-0032">Aminotransferase</keyword>
<dbReference type="SUPFAM" id="SSF53383">
    <property type="entry name" value="PLP-dependent transferases"/>
    <property type="match status" value="1"/>
</dbReference>